<sequence length="675" mass="75416">MLETKCYEKCVLDARVHGAVVAVLTEDQAIDLIELHRYQVVRTIREVVNAKFAIGSEWIIFSSSTPSYWYESSGDSSINAQYEKRFRHQAARSDALIGNKIKYGDSQSTSPSFTAVDVAQSLASGIYYLGELGRSTLSPYFSSPPELFQSRSRPNVDTGDDDNYVSGSLSASPNQKNVPNNHSGSVIVQSLQSERILCRFKCHSSPIAGLSIDRSGLLIATCSIKGQNIHVYRLFPALQSKCAINDDMAQSYQLLYKLQRGITHAQIIDIAFSQDSKWITATSARGTSHVYAIHPEGGRITQYSHLDFDTDLEDGEVFDELNGMQRKHIDDFCADYRILETKKLSQVARFHHSLPVSMKSGGYGRKDRSVFESALDVSHTFINQCGMTPSSSFNNCMSDSEEERQYHSPTGIAHSPPISCCFGHDNSVLFCCNFGNVLVLQLKCNPVNGRKTSLEARMEDAQFMFDVTFDVVNRWNMQQVSTFQKNFPHALSTKPYIAESKCDGKSELRTYVDREVPLWARPSIKFRVTDSANPEGRIQEVNRRGPNVTRGGSQTDRVDAAKNWEANVFVFEMDSYFGTGKSPVFDGQGCNQLPEIPGFNLYDNIDTAMRSSVKVSKEDDTLKKAEPEDSQTIKEIQLTDRPGMCSGAEPQFKQNGFIAGVVLQESYFNLPEDQT</sequence>
<organism evidence="3 4">
    <name type="scientific">Albugo candida</name>
    <dbReference type="NCBI Taxonomy" id="65357"/>
    <lineage>
        <taxon>Eukaryota</taxon>
        <taxon>Sar</taxon>
        <taxon>Stramenopiles</taxon>
        <taxon>Oomycota</taxon>
        <taxon>Peronosporomycetes</taxon>
        <taxon>Albuginales</taxon>
        <taxon>Albuginaceae</taxon>
        <taxon>Albugo</taxon>
    </lineage>
</organism>
<protein>
    <recommendedName>
        <fullName evidence="2">BCAS3 WD40 domain-containing protein</fullName>
    </recommendedName>
</protein>
<proteinExistence type="predicted"/>
<dbReference type="PANTHER" id="PTHR13268:SF0">
    <property type="entry name" value="BCAS3 MICROTUBULE ASSOCIATED CELL MIGRATION FACTOR"/>
    <property type="match status" value="1"/>
</dbReference>
<evidence type="ECO:0000313" key="4">
    <source>
        <dbReference type="Proteomes" id="UP000053237"/>
    </source>
</evidence>
<evidence type="ECO:0000256" key="1">
    <source>
        <dbReference type="SAM" id="MobiDB-lite"/>
    </source>
</evidence>
<dbReference type="InterPro" id="IPR001680">
    <property type="entry name" value="WD40_rpt"/>
</dbReference>
<dbReference type="Proteomes" id="UP000053237">
    <property type="component" value="Unassembled WGS sequence"/>
</dbReference>
<dbReference type="PANTHER" id="PTHR13268">
    <property type="entry name" value="BREAST CARCINOMA AMPLIFIED SEQUENCE 3"/>
    <property type="match status" value="1"/>
</dbReference>
<reference evidence="3 4" key="1">
    <citation type="submission" date="2012-05" db="EMBL/GenBank/DDBJ databases">
        <title>Recombination and specialization in a pathogen metapopulation.</title>
        <authorList>
            <person name="Gardiner A."/>
            <person name="Kemen E."/>
            <person name="Schultz-Larsen T."/>
            <person name="MacLean D."/>
            <person name="Van Oosterhout C."/>
            <person name="Jones J.D.G."/>
        </authorList>
    </citation>
    <scope>NUCLEOTIDE SEQUENCE [LARGE SCALE GENOMIC DNA]</scope>
    <source>
        <strain evidence="3 4">Ac Nc2</strain>
    </source>
</reference>
<evidence type="ECO:0000313" key="3">
    <source>
        <dbReference type="EMBL" id="CCI43589.1"/>
    </source>
</evidence>
<dbReference type="GO" id="GO:0042594">
    <property type="term" value="P:response to starvation"/>
    <property type="evidence" value="ECO:0007669"/>
    <property type="project" value="TreeGrafter"/>
</dbReference>
<name>A0A024GA99_9STRA</name>
<dbReference type="InParanoid" id="A0A024GA99"/>
<dbReference type="OrthoDB" id="25778at2759"/>
<dbReference type="Pfam" id="PF21034">
    <property type="entry name" value="BCAS3_WD40"/>
    <property type="match status" value="1"/>
</dbReference>
<dbReference type="InterPro" id="IPR015943">
    <property type="entry name" value="WD40/YVTN_repeat-like_dom_sf"/>
</dbReference>
<dbReference type="InterPro" id="IPR036322">
    <property type="entry name" value="WD40_repeat_dom_sf"/>
</dbReference>
<dbReference type="AlphaFoldDB" id="A0A024GA99"/>
<evidence type="ECO:0000259" key="2">
    <source>
        <dbReference type="Pfam" id="PF21034"/>
    </source>
</evidence>
<dbReference type="GO" id="GO:0005737">
    <property type="term" value="C:cytoplasm"/>
    <property type="evidence" value="ECO:0007669"/>
    <property type="project" value="TreeGrafter"/>
</dbReference>
<gene>
    <name evidence="3" type="ORF">BN9_043730</name>
</gene>
<comment type="caution">
    <text evidence="3">The sequence shown here is derived from an EMBL/GenBank/DDBJ whole genome shotgun (WGS) entry which is preliminary data.</text>
</comment>
<dbReference type="SMART" id="SM00320">
    <property type="entry name" value="WD40"/>
    <property type="match status" value="2"/>
</dbReference>
<dbReference type="Gene3D" id="2.130.10.10">
    <property type="entry name" value="YVTN repeat-like/Quinoprotein amine dehydrogenase"/>
    <property type="match status" value="1"/>
</dbReference>
<keyword evidence="4" id="KW-1185">Reference proteome</keyword>
<dbReference type="SUPFAM" id="SSF50978">
    <property type="entry name" value="WD40 repeat-like"/>
    <property type="match status" value="1"/>
</dbReference>
<dbReference type="GO" id="GO:0006914">
    <property type="term" value="P:autophagy"/>
    <property type="evidence" value="ECO:0007669"/>
    <property type="project" value="InterPro"/>
</dbReference>
<dbReference type="InterPro" id="IPR045142">
    <property type="entry name" value="BCAS3-like"/>
</dbReference>
<accession>A0A024GA99</accession>
<feature type="compositionally biased region" description="Polar residues" evidence="1">
    <location>
        <begin position="165"/>
        <end position="181"/>
    </location>
</feature>
<feature type="domain" description="BCAS3 WD40" evidence="2">
    <location>
        <begin position="186"/>
        <end position="306"/>
    </location>
</feature>
<dbReference type="EMBL" id="CAIX01000051">
    <property type="protein sequence ID" value="CCI43589.1"/>
    <property type="molecule type" value="Genomic_DNA"/>
</dbReference>
<feature type="region of interest" description="Disordered" evidence="1">
    <location>
        <begin position="147"/>
        <end position="181"/>
    </location>
</feature>
<dbReference type="InterPro" id="IPR048382">
    <property type="entry name" value="BCAS3_WD40"/>
</dbReference>